<organism evidence="2">
    <name type="scientific">Desmodus rotundus</name>
    <name type="common">Vampire bat</name>
    <dbReference type="NCBI Taxonomy" id="9430"/>
    <lineage>
        <taxon>Eukaryota</taxon>
        <taxon>Metazoa</taxon>
        <taxon>Chordata</taxon>
        <taxon>Craniata</taxon>
        <taxon>Vertebrata</taxon>
        <taxon>Euteleostomi</taxon>
        <taxon>Mammalia</taxon>
        <taxon>Eutheria</taxon>
        <taxon>Laurasiatheria</taxon>
        <taxon>Chiroptera</taxon>
        <taxon>Yangochiroptera</taxon>
        <taxon>Phyllostomidae</taxon>
        <taxon>Desmodontinae</taxon>
        <taxon>Desmodus</taxon>
    </lineage>
</organism>
<feature type="transmembrane region" description="Helical" evidence="1">
    <location>
        <begin position="49"/>
        <end position="65"/>
    </location>
</feature>
<evidence type="ECO:0000256" key="1">
    <source>
        <dbReference type="SAM" id="Phobius"/>
    </source>
</evidence>
<evidence type="ECO:0000313" key="2">
    <source>
        <dbReference type="EMBL" id="JAA53438.1"/>
    </source>
</evidence>
<protein>
    <submittedName>
        <fullName evidence="2">Uncharacterized protein</fullName>
    </submittedName>
</protein>
<dbReference type="AlphaFoldDB" id="K9IV89"/>
<feature type="transmembrane region" description="Helical" evidence="1">
    <location>
        <begin position="71"/>
        <end position="92"/>
    </location>
</feature>
<proteinExistence type="evidence at transcript level"/>
<feature type="transmembrane region" description="Helical" evidence="1">
    <location>
        <begin position="154"/>
        <end position="174"/>
    </location>
</feature>
<feature type="non-terminal residue" evidence="2">
    <location>
        <position position="175"/>
    </location>
</feature>
<sequence>MALSSKQISDLFLIFCGFLLLFLPLCRPIGDVIQTGPNPCQMQERPRRLFHLLVVALGGLFRASLFEGQRVAGDLPGLGEVLALLVLGRVAAVPQSILGLLRAALPVVLLCFAVALVALEAPLAALAAFLAPLGGELVVVVGRGGGDRVAGGRGAPGVGGLGAAVVVVLLGVPAD</sequence>
<reference evidence="2" key="1">
    <citation type="submission" date="2012-11" db="EMBL/GenBank/DDBJ databases">
        <title>The Vampirome: Transcriptome and Proteome Analysis of the Submandibular and Accessory Glands of the Vampire Bat and Vector of Human Rabies, Desmodus rotundus.</title>
        <authorList>
            <person name="Francischetti I.M.B."/>
            <person name="Assumpcao T.C.F."/>
            <person name="Ma D."/>
            <person name="Vicente E.C."/>
            <person name="Ribeiro J.M.C."/>
        </authorList>
    </citation>
    <scope>NUCLEOTIDE SEQUENCE</scope>
    <source>
        <tissue evidence="2">Salivary gland</tissue>
    </source>
</reference>
<dbReference type="EMBL" id="GABZ01000087">
    <property type="protein sequence ID" value="JAA53438.1"/>
    <property type="molecule type" value="mRNA"/>
</dbReference>
<accession>K9IV89</accession>
<feature type="transmembrane region" description="Helical" evidence="1">
    <location>
        <begin position="12"/>
        <end position="29"/>
    </location>
</feature>
<keyword evidence="1" id="KW-0472">Membrane</keyword>
<keyword evidence="1" id="KW-0812">Transmembrane</keyword>
<name>K9IV89_DESRO</name>
<keyword evidence="1" id="KW-1133">Transmembrane helix</keyword>